<reference evidence="2 3" key="1">
    <citation type="journal article" date="2021" name="Plant Biotechnol. J.">
        <title>Multi-omics assisted identification of the key and species-specific regulatory components of drought-tolerant mechanisms in Gossypium stocksii.</title>
        <authorList>
            <person name="Yu D."/>
            <person name="Ke L."/>
            <person name="Zhang D."/>
            <person name="Wu Y."/>
            <person name="Sun Y."/>
            <person name="Mei J."/>
            <person name="Sun J."/>
            <person name="Sun Y."/>
        </authorList>
    </citation>
    <scope>NUCLEOTIDE SEQUENCE [LARGE SCALE GENOMIC DNA]</scope>
    <source>
        <strain evidence="3">cv. E1</strain>
        <tissue evidence="2">Leaf</tissue>
    </source>
</reference>
<dbReference type="OrthoDB" id="1426028at2759"/>
<dbReference type="EMBL" id="JAIQCV010000012">
    <property type="protein sequence ID" value="KAH1039485.1"/>
    <property type="molecule type" value="Genomic_DNA"/>
</dbReference>
<evidence type="ECO:0000313" key="2">
    <source>
        <dbReference type="EMBL" id="KAH1039485.1"/>
    </source>
</evidence>
<dbReference type="Proteomes" id="UP000828251">
    <property type="component" value="Unassembled WGS sequence"/>
</dbReference>
<comment type="caution">
    <text evidence="2">The sequence shown here is derived from an EMBL/GenBank/DDBJ whole genome shotgun (WGS) entry which is preliminary data.</text>
</comment>
<name>A0A9D3UFG3_9ROSI</name>
<sequence>MEETYDCGRFQALRFPCAHTIAICGNIWTEYAPYINNVYRLQCIRSMWSPEFQHIPNVSMWLPVSSMPFELVPNNDLRRVSKGRPNSTQIRNSMDIWKRHDQ</sequence>
<evidence type="ECO:0008006" key="4">
    <source>
        <dbReference type="Google" id="ProtNLM"/>
    </source>
</evidence>
<keyword evidence="3" id="KW-1185">Reference proteome</keyword>
<evidence type="ECO:0000256" key="1">
    <source>
        <dbReference type="SAM" id="MobiDB-lite"/>
    </source>
</evidence>
<organism evidence="2 3">
    <name type="scientific">Gossypium stocksii</name>
    <dbReference type="NCBI Taxonomy" id="47602"/>
    <lineage>
        <taxon>Eukaryota</taxon>
        <taxon>Viridiplantae</taxon>
        <taxon>Streptophyta</taxon>
        <taxon>Embryophyta</taxon>
        <taxon>Tracheophyta</taxon>
        <taxon>Spermatophyta</taxon>
        <taxon>Magnoliopsida</taxon>
        <taxon>eudicotyledons</taxon>
        <taxon>Gunneridae</taxon>
        <taxon>Pentapetalae</taxon>
        <taxon>rosids</taxon>
        <taxon>malvids</taxon>
        <taxon>Malvales</taxon>
        <taxon>Malvaceae</taxon>
        <taxon>Malvoideae</taxon>
        <taxon>Gossypium</taxon>
    </lineage>
</organism>
<accession>A0A9D3UFG3</accession>
<evidence type="ECO:0000313" key="3">
    <source>
        <dbReference type="Proteomes" id="UP000828251"/>
    </source>
</evidence>
<gene>
    <name evidence="2" type="ORF">J1N35_041228</name>
</gene>
<protein>
    <recommendedName>
        <fullName evidence="4">Zinc finger PMZ-type domain-containing protein</fullName>
    </recommendedName>
</protein>
<feature type="region of interest" description="Disordered" evidence="1">
    <location>
        <begin position="80"/>
        <end position="102"/>
    </location>
</feature>
<proteinExistence type="predicted"/>
<dbReference type="AlphaFoldDB" id="A0A9D3UFG3"/>